<proteinExistence type="predicted"/>
<dbReference type="Proteomes" id="UP000075903">
    <property type="component" value="Unassembled WGS sequence"/>
</dbReference>
<reference evidence="2" key="1">
    <citation type="submission" date="2020-05" db="UniProtKB">
        <authorList>
            <consortium name="EnsemblMetazoa"/>
        </authorList>
    </citation>
    <scope>IDENTIFICATION</scope>
    <source>
        <strain evidence="2">MAF</strain>
    </source>
</reference>
<name>A0A182VE65_ANOME</name>
<protein>
    <submittedName>
        <fullName evidence="2">Uncharacterized protein</fullName>
    </submittedName>
</protein>
<sequence>MQERKTLLPALDLTRIDPATVSVEAPAGAWSLRAAKVAGRIAIVATAARTTAATTDIAPAATRQPVPEVLTAAGAASTADATPHAAIVHLGRTGGPARAAAVATAAAAAASPTAPVTTAAAPGGTLPVATAAAGSTAAAPDGATASTAPATCAARSSTAVGEVAPAAPVRAADRDDVARQLVVAGRSGRLGAARFERQEIVHMQRGRTRRVGRAGPEQIPTGGGCARKSTPAQWCC</sequence>
<dbReference type="AlphaFoldDB" id="A0A182VE65"/>
<organism evidence="2 3">
    <name type="scientific">Anopheles merus</name>
    <name type="common">Mosquito</name>
    <dbReference type="NCBI Taxonomy" id="30066"/>
    <lineage>
        <taxon>Eukaryota</taxon>
        <taxon>Metazoa</taxon>
        <taxon>Ecdysozoa</taxon>
        <taxon>Arthropoda</taxon>
        <taxon>Hexapoda</taxon>
        <taxon>Insecta</taxon>
        <taxon>Pterygota</taxon>
        <taxon>Neoptera</taxon>
        <taxon>Endopterygota</taxon>
        <taxon>Diptera</taxon>
        <taxon>Nematocera</taxon>
        <taxon>Culicoidea</taxon>
        <taxon>Culicidae</taxon>
        <taxon>Anophelinae</taxon>
        <taxon>Anopheles</taxon>
    </lineage>
</organism>
<accession>A0A182VE65</accession>
<dbReference type="VEuPathDB" id="VectorBase:AMEM013459"/>
<keyword evidence="3" id="KW-1185">Reference proteome</keyword>
<evidence type="ECO:0000313" key="2">
    <source>
        <dbReference type="EnsemblMetazoa" id="AMEM013459-PA"/>
    </source>
</evidence>
<feature type="region of interest" description="Disordered" evidence="1">
    <location>
        <begin position="205"/>
        <end position="232"/>
    </location>
</feature>
<evidence type="ECO:0000256" key="1">
    <source>
        <dbReference type="SAM" id="MobiDB-lite"/>
    </source>
</evidence>
<evidence type="ECO:0000313" key="3">
    <source>
        <dbReference type="Proteomes" id="UP000075903"/>
    </source>
</evidence>
<dbReference type="EnsemblMetazoa" id="AMEM013459-RA">
    <property type="protein sequence ID" value="AMEM013459-PA"/>
    <property type="gene ID" value="AMEM013459"/>
</dbReference>